<protein>
    <submittedName>
        <fullName evidence="1">Jg17661 protein</fullName>
    </submittedName>
</protein>
<accession>A0A8S4RG30</accession>
<name>A0A8S4RG30_9NEOP</name>
<sequence>MEGVGKEVPQPKDVSSTPCEVLLALYRAGVYDLAQSNVSLFLEASLALPSNRTSFEMLTERIQMSSEENILELRCYIQQHIFFKN</sequence>
<dbReference type="Proteomes" id="UP000838756">
    <property type="component" value="Unassembled WGS sequence"/>
</dbReference>
<dbReference type="EMBL" id="CAKXAJ010025186">
    <property type="protein sequence ID" value="CAH2236147.1"/>
    <property type="molecule type" value="Genomic_DNA"/>
</dbReference>
<comment type="caution">
    <text evidence="1">The sequence shown here is derived from an EMBL/GenBank/DDBJ whole genome shotgun (WGS) entry which is preliminary data.</text>
</comment>
<proteinExistence type="predicted"/>
<organism evidence="1 2">
    <name type="scientific">Pararge aegeria aegeria</name>
    <dbReference type="NCBI Taxonomy" id="348720"/>
    <lineage>
        <taxon>Eukaryota</taxon>
        <taxon>Metazoa</taxon>
        <taxon>Ecdysozoa</taxon>
        <taxon>Arthropoda</taxon>
        <taxon>Hexapoda</taxon>
        <taxon>Insecta</taxon>
        <taxon>Pterygota</taxon>
        <taxon>Neoptera</taxon>
        <taxon>Endopterygota</taxon>
        <taxon>Lepidoptera</taxon>
        <taxon>Glossata</taxon>
        <taxon>Ditrysia</taxon>
        <taxon>Papilionoidea</taxon>
        <taxon>Nymphalidae</taxon>
        <taxon>Satyrinae</taxon>
        <taxon>Satyrini</taxon>
        <taxon>Parargina</taxon>
        <taxon>Pararge</taxon>
    </lineage>
</organism>
<reference evidence="1" key="1">
    <citation type="submission" date="2022-03" db="EMBL/GenBank/DDBJ databases">
        <authorList>
            <person name="Lindestad O."/>
        </authorList>
    </citation>
    <scope>NUCLEOTIDE SEQUENCE</scope>
</reference>
<evidence type="ECO:0000313" key="1">
    <source>
        <dbReference type="EMBL" id="CAH2236147.1"/>
    </source>
</evidence>
<keyword evidence="2" id="KW-1185">Reference proteome</keyword>
<gene>
    <name evidence="1" type="primary">jg17661</name>
    <name evidence="1" type="ORF">PAEG_LOCUS13628</name>
</gene>
<evidence type="ECO:0000313" key="2">
    <source>
        <dbReference type="Proteomes" id="UP000838756"/>
    </source>
</evidence>
<dbReference type="AlphaFoldDB" id="A0A8S4RG30"/>